<evidence type="ECO:0000256" key="2">
    <source>
        <dbReference type="ARBA" id="ARBA00022669"/>
    </source>
</evidence>
<feature type="disulfide bond" evidence="8">
    <location>
        <begin position="181"/>
        <end position="195"/>
    </location>
</feature>
<evidence type="ECO:0000256" key="4">
    <source>
        <dbReference type="ARBA" id="ARBA00022729"/>
    </source>
</evidence>
<comment type="cofactor">
    <cofactor evidence="1">
        <name>Co(2+)</name>
        <dbReference type="ChEBI" id="CHEBI:48828"/>
    </cofactor>
</comment>
<accession>A0A6A6UTJ6</accession>
<dbReference type="OrthoDB" id="1193027at2759"/>
<feature type="chain" id="PRO_5025567589" evidence="9">
    <location>
        <begin position="18"/>
        <end position="206"/>
    </location>
</feature>
<dbReference type="GO" id="GO:0008061">
    <property type="term" value="F:chitin binding"/>
    <property type="evidence" value="ECO:0007669"/>
    <property type="project" value="UniProtKB-UniRule"/>
</dbReference>
<feature type="domain" description="Chitin-binding type-1" evidence="10">
    <location>
        <begin position="23"/>
        <end position="70"/>
    </location>
</feature>
<keyword evidence="6" id="KW-0119">Carbohydrate metabolism</keyword>
<evidence type="ECO:0000256" key="8">
    <source>
        <dbReference type="PROSITE-ProRule" id="PRU00261"/>
    </source>
</evidence>
<dbReference type="InterPro" id="IPR036861">
    <property type="entry name" value="Endochitinase-like_sf"/>
</dbReference>
<dbReference type="SMART" id="SM00270">
    <property type="entry name" value="ChtBD1"/>
    <property type="match status" value="3"/>
</dbReference>
<keyword evidence="2 8" id="KW-0147">Chitin-binding</keyword>
<evidence type="ECO:0000313" key="12">
    <source>
        <dbReference type="Proteomes" id="UP000799440"/>
    </source>
</evidence>
<feature type="domain" description="Chitin-binding type-1" evidence="10">
    <location>
        <begin position="82"/>
        <end position="128"/>
    </location>
</feature>
<protein>
    <submittedName>
        <fullName evidence="11">Carbohydrate-binding module family 18 protein</fullName>
    </submittedName>
</protein>
<dbReference type="CDD" id="cd11618">
    <property type="entry name" value="ChtBD1_1"/>
    <property type="match status" value="1"/>
</dbReference>
<evidence type="ECO:0000256" key="5">
    <source>
        <dbReference type="ARBA" id="ARBA00022801"/>
    </source>
</evidence>
<dbReference type="EMBL" id="MU006634">
    <property type="protein sequence ID" value="KAF2741662.1"/>
    <property type="molecule type" value="Genomic_DNA"/>
</dbReference>
<feature type="non-terminal residue" evidence="11">
    <location>
        <position position="206"/>
    </location>
</feature>
<proteinExistence type="predicted"/>
<dbReference type="PROSITE" id="PS50941">
    <property type="entry name" value="CHIT_BIND_I_2"/>
    <property type="match status" value="3"/>
</dbReference>
<keyword evidence="4 9" id="KW-0732">Signal</keyword>
<feature type="domain" description="Chitin-binding type-1" evidence="10">
    <location>
        <begin position="158"/>
        <end position="206"/>
    </location>
</feature>
<evidence type="ECO:0000256" key="1">
    <source>
        <dbReference type="ARBA" id="ARBA00001941"/>
    </source>
</evidence>
<dbReference type="Proteomes" id="UP000799440">
    <property type="component" value="Unassembled WGS sequence"/>
</dbReference>
<dbReference type="GO" id="GO:0046872">
    <property type="term" value="F:metal ion binding"/>
    <property type="evidence" value="ECO:0007669"/>
    <property type="project" value="UniProtKB-KW"/>
</dbReference>
<dbReference type="AlphaFoldDB" id="A0A6A6UTJ6"/>
<keyword evidence="3" id="KW-0479">Metal-binding</keyword>
<evidence type="ECO:0000256" key="9">
    <source>
        <dbReference type="SAM" id="SignalP"/>
    </source>
</evidence>
<evidence type="ECO:0000313" key="11">
    <source>
        <dbReference type="EMBL" id="KAF2741662.1"/>
    </source>
</evidence>
<dbReference type="Pfam" id="PF00187">
    <property type="entry name" value="Chitin_bind_1"/>
    <property type="match status" value="2"/>
</dbReference>
<keyword evidence="7" id="KW-0170">Cobalt</keyword>
<feature type="signal peptide" evidence="9">
    <location>
        <begin position="1"/>
        <end position="17"/>
    </location>
</feature>
<name>A0A6A6UTJ6_9PLEO</name>
<keyword evidence="12" id="KW-1185">Reference proteome</keyword>
<gene>
    <name evidence="11" type="ORF">M011DRAFT_414068</name>
</gene>
<feature type="disulfide bond" evidence="8">
    <location>
        <begin position="101"/>
        <end position="115"/>
    </location>
</feature>
<evidence type="ECO:0000256" key="7">
    <source>
        <dbReference type="ARBA" id="ARBA00023285"/>
    </source>
</evidence>
<keyword evidence="8" id="KW-1015">Disulfide bond</keyword>
<evidence type="ECO:0000256" key="6">
    <source>
        <dbReference type="ARBA" id="ARBA00023277"/>
    </source>
</evidence>
<dbReference type="PANTHER" id="PTHR46471:SF2">
    <property type="entry name" value="CHITIN DEACETYLASE-RELATED"/>
    <property type="match status" value="1"/>
</dbReference>
<dbReference type="SUPFAM" id="SSF57016">
    <property type="entry name" value="Plant lectins/antimicrobial peptides"/>
    <property type="match status" value="3"/>
</dbReference>
<evidence type="ECO:0000256" key="3">
    <source>
        <dbReference type="ARBA" id="ARBA00022723"/>
    </source>
</evidence>
<reference evidence="11" key="1">
    <citation type="journal article" date="2020" name="Stud. Mycol.">
        <title>101 Dothideomycetes genomes: a test case for predicting lifestyles and emergence of pathogens.</title>
        <authorList>
            <person name="Haridas S."/>
            <person name="Albert R."/>
            <person name="Binder M."/>
            <person name="Bloem J."/>
            <person name="Labutti K."/>
            <person name="Salamov A."/>
            <person name="Andreopoulos B."/>
            <person name="Baker S."/>
            <person name="Barry K."/>
            <person name="Bills G."/>
            <person name="Bluhm B."/>
            <person name="Cannon C."/>
            <person name="Castanera R."/>
            <person name="Culley D."/>
            <person name="Daum C."/>
            <person name="Ezra D."/>
            <person name="Gonzalez J."/>
            <person name="Henrissat B."/>
            <person name="Kuo A."/>
            <person name="Liang C."/>
            <person name="Lipzen A."/>
            <person name="Lutzoni F."/>
            <person name="Magnuson J."/>
            <person name="Mondo S."/>
            <person name="Nolan M."/>
            <person name="Ohm R."/>
            <person name="Pangilinan J."/>
            <person name="Park H.-J."/>
            <person name="Ramirez L."/>
            <person name="Alfaro M."/>
            <person name="Sun H."/>
            <person name="Tritt A."/>
            <person name="Yoshinaga Y."/>
            <person name="Zwiers L.-H."/>
            <person name="Turgeon B."/>
            <person name="Goodwin S."/>
            <person name="Spatafora J."/>
            <person name="Crous P."/>
            <person name="Grigoriev I."/>
        </authorList>
    </citation>
    <scope>NUCLEOTIDE SEQUENCE</scope>
    <source>
        <strain evidence="11">CBS 119925</strain>
    </source>
</reference>
<dbReference type="GO" id="GO:0016787">
    <property type="term" value="F:hydrolase activity"/>
    <property type="evidence" value="ECO:0007669"/>
    <property type="project" value="UniProtKB-KW"/>
</dbReference>
<sequence length="206" mass="20686">MRGVLLWTLAVVDAVYARGVSRTGLCGAANGRLLCTGSSYGKCCSQYGWCGNSPGHCGTGCDPAYGSCTSSAPAQPQKVSNDGFCGGNKGYTCQGSVFGNCCSTHGYCGSTQAYCGTGCKPAFGTCSNDLPSIATTLQTSTPSAPVAAPSSDVRVSTNARCGNLYGATGGFTCMGSAFGDCCSEYSYCGSTSAYCGKGCQSAFGNC</sequence>
<dbReference type="PANTHER" id="PTHR46471">
    <property type="entry name" value="CHITIN DEACETYLASE"/>
    <property type="match status" value="1"/>
</dbReference>
<comment type="caution">
    <text evidence="8">Lacks conserved residue(s) required for the propagation of feature annotation.</text>
</comment>
<organism evidence="11 12">
    <name type="scientific">Sporormia fimetaria CBS 119925</name>
    <dbReference type="NCBI Taxonomy" id="1340428"/>
    <lineage>
        <taxon>Eukaryota</taxon>
        <taxon>Fungi</taxon>
        <taxon>Dikarya</taxon>
        <taxon>Ascomycota</taxon>
        <taxon>Pezizomycotina</taxon>
        <taxon>Dothideomycetes</taxon>
        <taxon>Pleosporomycetidae</taxon>
        <taxon>Pleosporales</taxon>
        <taxon>Sporormiaceae</taxon>
        <taxon>Sporormia</taxon>
    </lineage>
</organism>
<feature type="disulfide bond" evidence="8">
    <location>
        <begin position="43"/>
        <end position="57"/>
    </location>
</feature>
<keyword evidence="5" id="KW-0378">Hydrolase</keyword>
<evidence type="ECO:0000259" key="10">
    <source>
        <dbReference type="PROSITE" id="PS50941"/>
    </source>
</evidence>
<dbReference type="Gene3D" id="3.30.60.10">
    <property type="entry name" value="Endochitinase-like"/>
    <property type="match status" value="3"/>
</dbReference>
<dbReference type="InterPro" id="IPR001002">
    <property type="entry name" value="Chitin-bd_1"/>
</dbReference>